<sequence>MLLVLIDAYKVEVPLVKSMAAQDLATIWKMCTKCGPQILACVQNPDCKAALDCLQNCASNDQVCSYRCIVSHESPLLEEFSLCILQKNNCLGLHAEIPTTPDPQPMTSFRGQPLTHERAEDIFIGWLNEPESNCSWRVVAGQNAAYDQFPNQYQLYYRGKARGSMWYDPVFQVCTLDGRRVWRRRHYRVRRAKVPGTFYFSVLDNGVISKEFWRIVDVPDDLSWALFYYGGAASVVGQTYRGAVLVTTDGRWPAEDQEVRIGAALDRCGIKMWELYRVDNTGCEGAPLGIPEDARPATSIRVTQ</sequence>
<evidence type="ECO:0000259" key="1">
    <source>
        <dbReference type="Pfam" id="PF07137"/>
    </source>
</evidence>
<accession>A0AAW1R6B0</accession>
<dbReference type="PANTHER" id="PTHR33970">
    <property type="entry name" value="VIOLAXANTHIN DE-EPOXIDASE, CHLOROPLASTIC-RELATED"/>
    <property type="match status" value="1"/>
</dbReference>
<evidence type="ECO:0000313" key="3">
    <source>
        <dbReference type="Proteomes" id="UP001489004"/>
    </source>
</evidence>
<dbReference type="InterPro" id="IPR010788">
    <property type="entry name" value="VDE_dom"/>
</dbReference>
<dbReference type="EMBL" id="JALJOR010000001">
    <property type="protein sequence ID" value="KAK9829000.1"/>
    <property type="molecule type" value="Genomic_DNA"/>
</dbReference>
<keyword evidence="3" id="KW-1185">Reference proteome</keyword>
<dbReference type="AlphaFoldDB" id="A0AAW1R6B0"/>
<comment type="caution">
    <text evidence="2">The sequence shown here is derived from an EMBL/GenBank/DDBJ whole genome shotgun (WGS) entry which is preliminary data.</text>
</comment>
<dbReference type="GO" id="GO:0010028">
    <property type="term" value="P:xanthophyll cycle"/>
    <property type="evidence" value="ECO:0007669"/>
    <property type="project" value="InterPro"/>
</dbReference>
<protein>
    <recommendedName>
        <fullName evidence="1">VDE lipocalin domain-containing protein</fullName>
    </recommendedName>
</protein>
<dbReference type="InterPro" id="IPR044682">
    <property type="entry name" value="VDE"/>
</dbReference>
<dbReference type="Proteomes" id="UP001489004">
    <property type="component" value="Unassembled WGS sequence"/>
</dbReference>
<dbReference type="Pfam" id="PF07137">
    <property type="entry name" value="VDE"/>
    <property type="match status" value="1"/>
</dbReference>
<reference evidence="2 3" key="1">
    <citation type="journal article" date="2024" name="Nat. Commun.">
        <title>Phylogenomics reveals the evolutionary origins of lichenization in chlorophyte algae.</title>
        <authorList>
            <person name="Puginier C."/>
            <person name="Libourel C."/>
            <person name="Otte J."/>
            <person name="Skaloud P."/>
            <person name="Haon M."/>
            <person name="Grisel S."/>
            <person name="Petersen M."/>
            <person name="Berrin J.G."/>
            <person name="Delaux P.M."/>
            <person name="Dal Grande F."/>
            <person name="Keller J."/>
        </authorList>
    </citation>
    <scope>NUCLEOTIDE SEQUENCE [LARGE SCALE GENOMIC DNA]</scope>
    <source>
        <strain evidence="2 3">SAG 2043</strain>
    </source>
</reference>
<dbReference type="Gene3D" id="2.40.128.20">
    <property type="match status" value="1"/>
</dbReference>
<proteinExistence type="predicted"/>
<feature type="domain" description="VDE lipocalin" evidence="1">
    <location>
        <begin position="30"/>
        <end position="280"/>
    </location>
</feature>
<dbReference type="PANTHER" id="PTHR33970:SF2">
    <property type="entry name" value="OS01G0716400 PROTEIN"/>
    <property type="match status" value="1"/>
</dbReference>
<name>A0AAW1R6B0_9CHLO</name>
<organism evidence="2 3">
    <name type="scientific">[Myrmecia] bisecta</name>
    <dbReference type="NCBI Taxonomy" id="41462"/>
    <lineage>
        <taxon>Eukaryota</taxon>
        <taxon>Viridiplantae</taxon>
        <taxon>Chlorophyta</taxon>
        <taxon>core chlorophytes</taxon>
        <taxon>Trebouxiophyceae</taxon>
        <taxon>Trebouxiales</taxon>
        <taxon>Trebouxiaceae</taxon>
        <taxon>Myrmecia</taxon>
    </lineage>
</organism>
<evidence type="ECO:0000313" key="2">
    <source>
        <dbReference type="EMBL" id="KAK9829000.1"/>
    </source>
</evidence>
<dbReference type="GO" id="GO:0046422">
    <property type="term" value="F:violaxanthin de-epoxidase activity"/>
    <property type="evidence" value="ECO:0007669"/>
    <property type="project" value="InterPro"/>
</dbReference>
<gene>
    <name evidence="2" type="ORF">WJX72_003323</name>
</gene>
<dbReference type="InterPro" id="IPR012674">
    <property type="entry name" value="Calycin"/>
</dbReference>